<evidence type="ECO:0000256" key="1">
    <source>
        <dbReference type="ARBA" id="ARBA00038349"/>
    </source>
</evidence>
<dbReference type="PROSITE" id="PS50011">
    <property type="entry name" value="PROTEIN_KINASE_DOM"/>
    <property type="match status" value="1"/>
</dbReference>
<evidence type="ECO:0000256" key="2">
    <source>
        <dbReference type="PROSITE-ProRule" id="PRU00103"/>
    </source>
</evidence>
<dbReference type="GO" id="GO:0004672">
    <property type="term" value="F:protein kinase activity"/>
    <property type="evidence" value="ECO:0007669"/>
    <property type="project" value="InterPro"/>
</dbReference>
<feature type="compositionally biased region" description="Basic and acidic residues" evidence="3">
    <location>
        <begin position="555"/>
        <end position="565"/>
    </location>
</feature>
<dbReference type="PROSITE" id="PS50077">
    <property type="entry name" value="HEAT_REPEAT"/>
    <property type="match status" value="1"/>
</dbReference>
<dbReference type="GO" id="GO:0005524">
    <property type="term" value="F:ATP binding"/>
    <property type="evidence" value="ECO:0007669"/>
    <property type="project" value="InterPro"/>
</dbReference>
<feature type="compositionally biased region" description="Polar residues" evidence="3">
    <location>
        <begin position="443"/>
        <end position="462"/>
    </location>
</feature>
<dbReference type="InterPro" id="IPR021133">
    <property type="entry name" value="HEAT_type_2"/>
</dbReference>
<organism evidence="5 6">
    <name type="scientific">Himantopus himantopus</name>
    <name type="common">Black-winged stilt</name>
    <name type="synonym">Charadrius himantopus</name>
    <dbReference type="NCBI Taxonomy" id="225398"/>
    <lineage>
        <taxon>Eukaryota</taxon>
        <taxon>Metazoa</taxon>
        <taxon>Chordata</taxon>
        <taxon>Craniata</taxon>
        <taxon>Vertebrata</taxon>
        <taxon>Euteleostomi</taxon>
        <taxon>Archelosauria</taxon>
        <taxon>Archosauria</taxon>
        <taxon>Dinosauria</taxon>
        <taxon>Saurischia</taxon>
        <taxon>Theropoda</taxon>
        <taxon>Coelurosauria</taxon>
        <taxon>Aves</taxon>
        <taxon>Neognathae</taxon>
        <taxon>Neoaves</taxon>
        <taxon>Charadriiformes</taxon>
        <taxon>Recurvirostridae</taxon>
        <taxon>Himantopus</taxon>
    </lineage>
</organism>
<name>A0A7L1KJV5_HIMHI</name>
<dbReference type="InterPro" id="IPR000719">
    <property type="entry name" value="Prot_kinase_dom"/>
</dbReference>
<feature type="compositionally biased region" description="Low complexity" evidence="3">
    <location>
        <begin position="504"/>
        <end position="515"/>
    </location>
</feature>
<protein>
    <submittedName>
        <fullName evidence="5">PACE1 protein</fullName>
    </submittedName>
</protein>
<dbReference type="SUPFAM" id="SSF56112">
    <property type="entry name" value="Protein kinase-like (PK-like)"/>
    <property type="match status" value="1"/>
</dbReference>
<dbReference type="AlphaFoldDB" id="A0A7L1KJV5"/>
<feature type="region of interest" description="Disordered" evidence="3">
    <location>
        <begin position="432"/>
        <end position="462"/>
    </location>
</feature>
<dbReference type="InterPro" id="IPR011009">
    <property type="entry name" value="Kinase-like_dom_sf"/>
</dbReference>
<dbReference type="InterPro" id="IPR016024">
    <property type="entry name" value="ARM-type_fold"/>
</dbReference>
<evidence type="ECO:0000256" key="3">
    <source>
        <dbReference type="SAM" id="MobiDB-lite"/>
    </source>
</evidence>
<dbReference type="Gene3D" id="1.10.510.10">
    <property type="entry name" value="Transferase(Phosphotransferase) domain 1"/>
    <property type="match status" value="1"/>
</dbReference>
<dbReference type="OrthoDB" id="9942861at2759"/>
<evidence type="ECO:0000313" key="6">
    <source>
        <dbReference type="Proteomes" id="UP000571567"/>
    </source>
</evidence>
<dbReference type="Proteomes" id="UP000571567">
    <property type="component" value="Unassembled WGS sequence"/>
</dbReference>
<reference evidence="5 6" key="1">
    <citation type="submission" date="2019-09" db="EMBL/GenBank/DDBJ databases">
        <title>Bird 10,000 Genomes (B10K) Project - Family phase.</title>
        <authorList>
            <person name="Zhang G."/>
        </authorList>
    </citation>
    <scope>NUCLEOTIDE SEQUENCE [LARGE SCALE GENOMIC DNA]</scope>
    <source>
        <strain evidence="5">B10K-DU-002-13</strain>
        <tissue evidence="5">Muscle</tissue>
    </source>
</reference>
<evidence type="ECO:0000259" key="4">
    <source>
        <dbReference type="PROSITE" id="PS50011"/>
    </source>
</evidence>
<dbReference type="InterPro" id="IPR051177">
    <property type="entry name" value="CIK-Related_Protein"/>
</dbReference>
<gene>
    <name evidence="5" type="primary">Scyl3</name>
    <name evidence="5" type="ORF">HIMHIM_R02004</name>
</gene>
<dbReference type="EMBL" id="VXBK01000015">
    <property type="protein sequence ID" value="NXN62720.1"/>
    <property type="molecule type" value="Genomic_DNA"/>
</dbReference>
<dbReference type="PANTHER" id="PTHR12984">
    <property type="entry name" value="SCY1-RELATED S/T PROTEIN KINASE-LIKE"/>
    <property type="match status" value="1"/>
</dbReference>
<comment type="similarity">
    <text evidence="1">Belongs to the protein kinase superfamily.</text>
</comment>
<dbReference type="SMART" id="SM00220">
    <property type="entry name" value="S_TKc"/>
    <property type="match status" value="1"/>
</dbReference>
<feature type="non-terminal residue" evidence="5">
    <location>
        <position position="1"/>
    </location>
</feature>
<accession>A0A7L1KJV5</accession>
<evidence type="ECO:0000313" key="5">
    <source>
        <dbReference type="EMBL" id="NXN62720.1"/>
    </source>
</evidence>
<dbReference type="Gene3D" id="1.25.10.10">
    <property type="entry name" value="Leucine-rich Repeat Variant"/>
    <property type="match status" value="1"/>
</dbReference>
<feature type="repeat" description="HEAT" evidence="2">
    <location>
        <begin position="339"/>
        <end position="376"/>
    </location>
</feature>
<feature type="region of interest" description="Disordered" evidence="3">
    <location>
        <begin position="490"/>
        <end position="581"/>
    </location>
</feature>
<dbReference type="Gene3D" id="3.30.200.20">
    <property type="entry name" value="Phosphorylase Kinase, domain 1"/>
    <property type="match status" value="1"/>
</dbReference>
<dbReference type="InterPro" id="IPR011989">
    <property type="entry name" value="ARM-like"/>
</dbReference>
<comment type="caution">
    <text evidence="5">The sequence shown here is derived from an EMBL/GenBank/DDBJ whole genome shotgun (WGS) entry which is preliminary data.</text>
</comment>
<proteinExistence type="inferred from homology"/>
<dbReference type="PANTHER" id="PTHR12984:SF15">
    <property type="entry name" value="PROTEIN-ASSOCIATING WITH THE CARBOXYL-TERMINAL DOMAIN OF EZRIN"/>
    <property type="match status" value="1"/>
</dbReference>
<dbReference type="SUPFAM" id="SSF48371">
    <property type="entry name" value="ARM repeat"/>
    <property type="match status" value="1"/>
</dbReference>
<feature type="compositionally biased region" description="Acidic residues" evidence="3">
    <location>
        <begin position="521"/>
        <end position="532"/>
    </location>
</feature>
<sequence>MGSENSALKSYALEEPPFTLPTGHTIYPAVLQDGKLASVFVYKRENEDKVNKAAKHLKTLRHPCLLRFLSCTVEANGIHLVTERVKPLEMVLETLSSTEICAGIYDVLLALIFLHDRGNLTHNNVCLSSVFVSEDGHWKLGGMETVCNFSEATPEFLCHVKSVRDQSCIPGEEMSADFKILPNSYGHARDAYAFGTMVENLLTVLNDQVSADILSSFQQTLHSTLLNPDPKCRPPLSSLLSHEFFRNDFLEVVNFLKTLTLKSEEEKTEFFKFLLDRVAGLSEELIASRLVPLLLNQLVFAEPVAVKSFLPHLLGPKKEQIGESQTSCLLSPALFQTHVIPVLLKLFEVHEEHVRMVLLSHIHAYAELFSREELKNIILPQVLLGLRDTSDSIVAITLHSLAVLVSLLGPEVVVGGERTKIFKSSAPSFMKTADLSPEDSPSHVVSNQRNQTSQPLKNNSSVFPISGNVPVKKLSVRQDNPLAVKTGEQDAHCPLNGIPGNINTLGSSRSSLTTSEKPAEEWPDWSEPEETDTEKTVNIQIRPREPQGSVGPYFAEHDVDEKPWDDFEPSSPSPELSSGSCLTVTQTDVVETPRPLPGTQLSKEFKSLRLSPPPKSCPGNSWSNDNWDHQEQLGGTVLSKNTFQERLKSSSESGLGEEFTIKVKRKPVQDPELDWFADMIPDIKPSSAILILPEARTEALVPSHSGVVSNREGASQNVLFSSKFAAADVVEGEAAGWGEEEELNWEDDANW</sequence>
<feature type="domain" description="Protein kinase" evidence="4">
    <location>
        <begin position="1"/>
        <end position="245"/>
    </location>
</feature>
<feature type="non-terminal residue" evidence="5">
    <location>
        <position position="751"/>
    </location>
</feature>
<feature type="compositionally biased region" description="Low complexity" evidence="3">
    <location>
        <begin position="569"/>
        <end position="580"/>
    </location>
</feature>
<keyword evidence="6" id="KW-1185">Reference proteome</keyword>